<reference evidence="1 2" key="1">
    <citation type="submission" date="2024-07" db="EMBL/GenBank/DDBJ databases">
        <title>Section-level genome sequencing and comparative genomics of Aspergillus sections Usti and Cavernicolus.</title>
        <authorList>
            <consortium name="Lawrence Berkeley National Laboratory"/>
            <person name="Nybo J.L."/>
            <person name="Vesth T.C."/>
            <person name="Theobald S."/>
            <person name="Frisvad J.C."/>
            <person name="Larsen T.O."/>
            <person name="Kjaerboelling I."/>
            <person name="Rothschild-Mancinelli K."/>
            <person name="Lyhne E.K."/>
            <person name="Kogle M.E."/>
            <person name="Barry K."/>
            <person name="Clum A."/>
            <person name="Na H."/>
            <person name="Ledsgaard L."/>
            <person name="Lin J."/>
            <person name="Lipzen A."/>
            <person name="Kuo A."/>
            <person name="Riley R."/>
            <person name="Mondo S."/>
            <person name="Labutti K."/>
            <person name="Haridas S."/>
            <person name="Pangalinan J."/>
            <person name="Salamov A.A."/>
            <person name="Simmons B.A."/>
            <person name="Magnuson J.K."/>
            <person name="Chen J."/>
            <person name="Drula E."/>
            <person name="Henrissat B."/>
            <person name="Wiebenga A."/>
            <person name="Lubbers R.J."/>
            <person name="Gomes A.C."/>
            <person name="Macurrencykelacurrency M.R."/>
            <person name="Stajich J."/>
            <person name="Grigoriev I.V."/>
            <person name="Mortensen U.H."/>
            <person name="De Vries R.P."/>
            <person name="Baker S.E."/>
            <person name="Andersen M.R."/>
        </authorList>
    </citation>
    <scope>NUCLEOTIDE SEQUENCE [LARGE SCALE GENOMIC DNA]</scope>
    <source>
        <strain evidence="1 2">CBS 449.75</strain>
    </source>
</reference>
<comment type="caution">
    <text evidence="1">The sequence shown here is derived from an EMBL/GenBank/DDBJ whole genome shotgun (WGS) entry which is preliminary data.</text>
</comment>
<evidence type="ECO:0000313" key="1">
    <source>
        <dbReference type="EMBL" id="KAL2871262.1"/>
    </source>
</evidence>
<organism evidence="1 2">
    <name type="scientific">Aspergillus lucknowensis</name>
    <dbReference type="NCBI Taxonomy" id="176173"/>
    <lineage>
        <taxon>Eukaryota</taxon>
        <taxon>Fungi</taxon>
        <taxon>Dikarya</taxon>
        <taxon>Ascomycota</taxon>
        <taxon>Pezizomycotina</taxon>
        <taxon>Eurotiomycetes</taxon>
        <taxon>Eurotiomycetidae</taxon>
        <taxon>Eurotiales</taxon>
        <taxon>Aspergillaceae</taxon>
        <taxon>Aspergillus</taxon>
        <taxon>Aspergillus subgen. Nidulantes</taxon>
    </lineage>
</organism>
<keyword evidence="2" id="KW-1185">Reference proteome</keyword>
<dbReference type="Proteomes" id="UP001610432">
    <property type="component" value="Unassembled WGS sequence"/>
</dbReference>
<protein>
    <recommendedName>
        <fullName evidence="3">EthD domain-containing protein</fullName>
    </recommendedName>
</protein>
<accession>A0ABR4M3U4</accession>
<evidence type="ECO:0000313" key="2">
    <source>
        <dbReference type="Proteomes" id="UP001610432"/>
    </source>
</evidence>
<proteinExistence type="predicted"/>
<sequence length="226" mass="25151">MASSYTGPGLLYVGSRTKPSTGITDETYNKWYDDVHVPHILETSGVQSVVRYAASHATANECNWPFLAIYPIRDLHYLTTEEFASIPLTDDLLPGPSHSCVDCADFDQRHYATIGEFQVGEVNPGSAPKLLVSHFHAPEELGEAKPTKILEWYSQQQGKGANQHVQLYKLILARRFQDNSSVGFPSFIALHHLPDYDSVLEVLGRIRSPSASVAVYDVWKEFGSPE</sequence>
<gene>
    <name evidence="1" type="ORF">BJX67DRAFT_377860</name>
</gene>
<dbReference type="RefSeq" id="XP_070890241.1">
    <property type="nucleotide sequence ID" value="XM_071032218.1"/>
</dbReference>
<dbReference type="EMBL" id="JBFXLQ010000004">
    <property type="protein sequence ID" value="KAL2871262.1"/>
    <property type="molecule type" value="Genomic_DNA"/>
</dbReference>
<evidence type="ECO:0008006" key="3">
    <source>
        <dbReference type="Google" id="ProtNLM"/>
    </source>
</evidence>
<dbReference type="GeneID" id="98147290"/>
<name>A0ABR4M3U4_9EURO</name>